<accession>T0Q8C0</accession>
<gene>
    <name evidence="7" type="ORF">SDRG_08328</name>
</gene>
<evidence type="ECO:0000256" key="2">
    <source>
        <dbReference type="ARBA" id="ARBA00022771"/>
    </source>
</evidence>
<dbReference type="AlphaFoldDB" id="T0Q8C0"/>
<dbReference type="Pfam" id="PF13913">
    <property type="entry name" value="zf-C2HC_2"/>
    <property type="match status" value="2"/>
</dbReference>
<dbReference type="GO" id="GO:0008270">
    <property type="term" value="F:zinc ion binding"/>
    <property type="evidence" value="ECO:0007669"/>
    <property type="project" value="UniProtKB-KW"/>
</dbReference>
<keyword evidence="8" id="KW-1185">Reference proteome</keyword>
<feature type="region of interest" description="Disordered" evidence="5">
    <location>
        <begin position="123"/>
        <end position="152"/>
    </location>
</feature>
<evidence type="ECO:0000256" key="5">
    <source>
        <dbReference type="SAM" id="MobiDB-lite"/>
    </source>
</evidence>
<dbReference type="InterPro" id="IPR049899">
    <property type="entry name" value="Znf_C2HC_C3H"/>
</dbReference>
<evidence type="ECO:0000256" key="1">
    <source>
        <dbReference type="ARBA" id="ARBA00022723"/>
    </source>
</evidence>
<evidence type="ECO:0000313" key="8">
    <source>
        <dbReference type="Proteomes" id="UP000030762"/>
    </source>
</evidence>
<keyword evidence="2 4" id="KW-0863">Zinc-finger</keyword>
<protein>
    <recommendedName>
        <fullName evidence="6">C2HC/C3H-type domain-containing protein</fullName>
    </recommendedName>
</protein>
<organism evidence="7 8">
    <name type="scientific">Saprolegnia diclina (strain VS20)</name>
    <dbReference type="NCBI Taxonomy" id="1156394"/>
    <lineage>
        <taxon>Eukaryota</taxon>
        <taxon>Sar</taxon>
        <taxon>Stramenopiles</taxon>
        <taxon>Oomycota</taxon>
        <taxon>Saprolegniomycetes</taxon>
        <taxon>Saprolegniales</taxon>
        <taxon>Saprolegniaceae</taxon>
        <taxon>Saprolegnia</taxon>
    </lineage>
</organism>
<name>T0Q8C0_SAPDV</name>
<dbReference type="Proteomes" id="UP000030762">
    <property type="component" value="Unassembled WGS sequence"/>
</dbReference>
<dbReference type="GeneID" id="19949055"/>
<keyword evidence="1" id="KW-0479">Metal-binding</keyword>
<dbReference type="InParanoid" id="T0Q8C0"/>
<dbReference type="VEuPathDB" id="FungiDB:SDRG_08328"/>
<proteinExistence type="predicted"/>
<dbReference type="EMBL" id="JH767156">
    <property type="protein sequence ID" value="EQC34119.1"/>
    <property type="molecule type" value="Genomic_DNA"/>
</dbReference>
<sequence>MHRSSVPCVGCQRLFFPASLPIHQKTCFAKNAFVSLPCPTCHVTLRTGNYFNHVKNCTDEPVATLASASETASMEPGPIGPVEDDGRIQCRKCHRGFAPDRIAKHQSVCHESERIKYVRDDGNQLQHSTTTTRAKPRTIKRALPPSLHSNVPLPRSAPHTGASMPALHACRKAPYDLVLRDASNQTGYTGAKYGGIDCSNQTSAGNPLSRRLV</sequence>
<evidence type="ECO:0000256" key="3">
    <source>
        <dbReference type="ARBA" id="ARBA00022833"/>
    </source>
</evidence>
<dbReference type="PROSITE" id="PS52027">
    <property type="entry name" value="ZF_C2HC_C3H"/>
    <property type="match status" value="1"/>
</dbReference>
<feature type="compositionally biased region" description="Polar residues" evidence="5">
    <location>
        <begin position="123"/>
        <end position="133"/>
    </location>
</feature>
<reference evidence="7 8" key="1">
    <citation type="submission" date="2012-04" db="EMBL/GenBank/DDBJ databases">
        <title>The Genome Sequence of Saprolegnia declina VS20.</title>
        <authorList>
            <consortium name="The Broad Institute Genome Sequencing Platform"/>
            <person name="Russ C."/>
            <person name="Nusbaum C."/>
            <person name="Tyler B."/>
            <person name="van West P."/>
            <person name="Dieguez-Uribeondo J."/>
            <person name="de Bruijn I."/>
            <person name="Tripathy S."/>
            <person name="Jiang R."/>
            <person name="Young S.K."/>
            <person name="Zeng Q."/>
            <person name="Gargeya S."/>
            <person name="Fitzgerald M."/>
            <person name="Haas B."/>
            <person name="Abouelleil A."/>
            <person name="Alvarado L."/>
            <person name="Arachchi H.M."/>
            <person name="Berlin A."/>
            <person name="Chapman S.B."/>
            <person name="Goldberg J."/>
            <person name="Griggs A."/>
            <person name="Gujja S."/>
            <person name="Hansen M."/>
            <person name="Howarth C."/>
            <person name="Imamovic A."/>
            <person name="Larimer J."/>
            <person name="McCowen C."/>
            <person name="Montmayeur A."/>
            <person name="Murphy C."/>
            <person name="Neiman D."/>
            <person name="Pearson M."/>
            <person name="Priest M."/>
            <person name="Roberts A."/>
            <person name="Saif S."/>
            <person name="Shea T."/>
            <person name="Sisk P."/>
            <person name="Sykes S."/>
            <person name="Wortman J."/>
            <person name="Nusbaum C."/>
            <person name="Birren B."/>
        </authorList>
    </citation>
    <scope>NUCLEOTIDE SEQUENCE [LARGE SCALE GENOMIC DNA]</scope>
    <source>
        <strain evidence="7 8">VS20</strain>
    </source>
</reference>
<keyword evidence="3" id="KW-0862">Zinc</keyword>
<evidence type="ECO:0000256" key="4">
    <source>
        <dbReference type="PROSITE-ProRule" id="PRU01371"/>
    </source>
</evidence>
<dbReference type="RefSeq" id="XP_008612431.1">
    <property type="nucleotide sequence ID" value="XM_008614209.1"/>
</dbReference>
<dbReference type="OMA" id="CHRGFAP"/>
<evidence type="ECO:0000313" key="7">
    <source>
        <dbReference type="EMBL" id="EQC34119.1"/>
    </source>
</evidence>
<dbReference type="OrthoDB" id="63593at2759"/>
<dbReference type="Gene3D" id="3.30.160.60">
    <property type="entry name" value="Classic Zinc Finger"/>
    <property type="match status" value="1"/>
</dbReference>
<evidence type="ECO:0000259" key="6">
    <source>
        <dbReference type="PROSITE" id="PS52027"/>
    </source>
</evidence>
<feature type="domain" description="C2HC/C3H-type" evidence="6">
    <location>
        <begin position="86"/>
        <end position="115"/>
    </location>
</feature>
<feature type="region of interest" description="Disordered" evidence="5">
    <location>
        <begin position="190"/>
        <end position="213"/>
    </location>
</feature>